<evidence type="ECO:0000313" key="1">
    <source>
        <dbReference type="EMBL" id="JAH16126.1"/>
    </source>
</evidence>
<dbReference type="EMBL" id="GBXM01092451">
    <property type="protein sequence ID" value="JAH16126.1"/>
    <property type="molecule type" value="Transcribed_RNA"/>
</dbReference>
<accession>A0A0E9QGW3</accession>
<organism evidence="1">
    <name type="scientific">Anguilla anguilla</name>
    <name type="common">European freshwater eel</name>
    <name type="synonym">Muraena anguilla</name>
    <dbReference type="NCBI Taxonomy" id="7936"/>
    <lineage>
        <taxon>Eukaryota</taxon>
        <taxon>Metazoa</taxon>
        <taxon>Chordata</taxon>
        <taxon>Craniata</taxon>
        <taxon>Vertebrata</taxon>
        <taxon>Euteleostomi</taxon>
        <taxon>Actinopterygii</taxon>
        <taxon>Neopterygii</taxon>
        <taxon>Teleostei</taxon>
        <taxon>Anguilliformes</taxon>
        <taxon>Anguillidae</taxon>
        <taxon>Anguilla</taxon>
    </lineage>
</organism>
<sequence>MVHGPLLAVAIIGVQIHVRVVGEGNCLQTH</sequence>
<protein>
    <submittedName>
        <fullName evidence="1">Uncharacterized protein</fullName>
    </submittedName>
</protein>
<proteinExistence type="predicted"/>
<name>A0A0E9QGW3_ANGAN</name>
<reference evidence="1" key="2">
    <citation type="journal article" date="2015" name="Fish Shellfish Immunol.">
        <title>Early steps in the European eel (Anguilla anguilla)-Vibrio vulnificus interaction in the gills: Role of the RtxA13 toxin.</title>
        <authorList>
            <person name="Callol A."/>
            <person name="Pajuelo D."/>
            <person name="Ebbesson L."/>
            <person name="Teles M."/>
            <person name="MacKenzie S."/>
            <person name="Amaro C."/>
        </authorList>
    </citation>
    <scope>NUCLEOTIDE SEQUENCE</scope>
</reference>
<dbReference type="AlphaFoldDB" id="A0A0E9QGW3"/>
<reference evidence="1" key="1">
    <citation type="submission" date="2014-11" db="EMBL/GenBank/DDBJ databases">
        <authorList>
            <person name="Amaro Gonzalez C."/>
        </authorList>
    </citation>
    <scope>NUCLEOTIDE SEQUENCE</scope>
</reference>